<dbReference type="RefSeq" id="WP_135698729.1">
    <property type="nucleotide sequence ID" value="NZ_JBHILI010000009.1"/>
</dbReference>
<dbReference type="PANTHER" id="PTHR39473:SF1">
    <property type="entry name" value="DINB-LIKE DOMAIN-CONTAINING PROTEIN"/>
    <property type="match status" value="1"/>
</dbReference>
<dbReference type="PANTHER" id="PTHR39473">
    <property type="match status" value="1"/>
</dbReference>
<dbReference type="InterPro" id="IPR034660">
    <property type="entry name" value="DinB/YfiT-like"/>
</dbReference>
<organism evidence="1 2">
    <name type="scientific">Leptospira wolffii</name>
    <dbReference type="NCBI Taxonomy" id="409998"/>
    <lineage>
        <taxon>Bacteria</taxon>
        <taxon>Pseudomonadati</taxon>
        <taxon>Spirochaetota</taxon>
        <taxon>Spirochaetia</taxon>
        <taxon>Leptospirales</taxon>
        <taxon>Leptospiraceae</taxon>
        <taxon>Leptospira</taxon>
    </lineage>
</organism>
<sequence length="182" mass="20386">MIAAKPAVQSSLEEAFLRLADLARRIPDRNYSRPLPLLSGASIGKQIRHCLEVGEALLNGWETGRISYDRRARNPIFESSNSAASIRLEELAYELKDKIGDKEITVAHISDPASGTEEISDSSWERELLYVREHTVHHEAILKVALQHDLGFDDLPESFGFAVSTLRHHISVNSFTAWDPVI</sequence>
<keyword evidence="2" id="KW-1185">Reference proteome</keyword>
<dbReference type="Gene3D" id="1.20.120.450">
    <property type="entry name" value="dinb family like domain"/>
    <property type="match status" value="1"/>
</dbReference>
<evidence type="ECO:0000313" key="1">
    <source>
        <dbReference type="EMBL" id="MFB5738343.1"/>
    </source>
</evidence>
<evidence type="ECO:0000313" key="2">
    <source>
        <dbReference type="Proteomes" id="UP001580391"/>
    </source>
</evidence>
<comment type="caution">
    <text evidence="1">The sequence shown here is derived from an EMBL/GenBank/DDBJ whole genome shotgun (WGS) entry which is preliminary data.</text>
</comment>
<protein>
    <recommendedName>
        <fullName evidence="3">DinB family protein</fullName>
    </recommendedName>
</protein>
<proteinExistence type="predicted"/>
<name>A0ABV5BSP1_9LEPT</name>
<evidence type="ECO:0008006" key="3">
    <source>
        <dbReference type="Google" id="ProtNLM"/>
    </source>
</evidence>
<gene>
    <name evidence="1" type="ORF">ACE5IX_17635</name>
</gene>
<dbReference type="EMBL" id="JBHILJ010000013">
    <property type="protein sequence ID" value="MFB5738343.1"/>
    <property type="molecule type" value="Genomic_DNA"/>
</dbReference>
<dbReference type="Proteomes" id="UP001580391">
    <property type="component" value="Unassembled WGS sequence"/>
</dbReference>
<reference evidence="1 2" key="1">
    <citation type="submission" date="2024-09" db="EMBL/GenBank/DDBJ databases">
        <title>Taxonomic and Genotyping Characterization of Leptospira Strains isolated from Multiple Sources in Colombia highlights the importance of intermediate species.</title>
        <authorList>
            <person name="Torres Higuera L."/>
            <person name="Rojas Tapias D."/>
            <person name="Jimenez Velasquez S."/>
            <person name="Renjifo Ibanez C."/>
        </authorList>
    </citation>
    <scope>NUCLEOTIDE SEQUENCE [LARGE SCALE GENOMIC DNA]</scope>
    <source>
        <strain evidence="1 2">Lep080</strain>
    </source>
</reference>
<accession>A0ABV5BSP1</accession>